<dbReference type="PROSITE" id="PS00159">
    <property type="entry name" value="ALDOLASE_KDPG_KHG_1"/>
    <property type="match status" value="1"/>
</dbReference>
<dbReference type="CDD" id="cd00452">
    <property type="entry name" value="KDPG_aldolase"/>
    <property type="match status" value="1"/>
</dbReference>
<evidence type="ECO:0000256" key="1">
    <source>
        <dbReference type="ARBA" id="ARBA00000654"/>
    </source>
</evidence>
<keyword evidence="8" id="KW-0119">Carbohydrate metabolism</keyword>
<accession>A0AAE3VC09</accession>
<evidence type="ECO:0000313" key="9">
    <source>
        <dbReference type="EMBL" id="MDQ0153200.1"/>
    </source>
</evidence>
<protein>
    <recommendedName>
        <fullName evidence="5">2-dehydro-3-deoxy-phosphogluconate aldolase</fullName>
        <ecNumber evidence="5">4.1.2.14</ecNumber>
    </recommendedName>
</protein>
<dbReference type="SUPFAM" id="SSF51569">
    <property type="entry name" value="Aldolase"/>
    <property type="match status" value="1"/>
</dbReference>
<sequence>MNDIIKQLYQIGIVPVVAIDDPKKAVPLAKALVKGGLPTAEITFRTAAAEEAIRAIVAEVPEMLVGAGTVLTREQADRAIAAGARFIVSPGFNPEITKYVLSKGVAMCPGTATAGEMEQAMALGLDAVKFFPAEQNGGVEKLKALAGPYRNLMWMPTGGVNTKNMLNYLSFDQIFACGGTWMVKKDMIENEQWDKITAICQDAVKTMLDLKIKHLGINCENAEEAERTAKLLCAAFGFACNDTDVSIFTDTALEVMKFKGRGTNGHVAIACSNVDRAEYHLGLQGVSFDESSRKTDAKGRTTFLYLQDEIGGFAFHLTRN</sequence>
<proteinExistence type="inferred from homology"/>
<name>A0AAE3VC09_9FIRM</name>
<comment type="catalytic activity">
    <reaction evidence="1">
        <text>2-dehydro-3-deoxy-6-phospho-D-gluconate = D-glyceraldehyde 3-phosphate + pyruvate</text>
        <dbReference type="Rhea" id="RHEA:17089"/>
        <dbReference type="ChEBI" id="CHEBI:15361"/>
        <dbReference type="ChEBI" id="CHEBI:57569"/>
        <dbReference type="ChEBI" id="CHEBI:59776"/>
        <dbReference type="EC" id="4.1.2.14"/>
    </reaction>
</comment>
<evidence type="ECO:0000313" key="10">
    <source>
        <dbReference type="Proteomes" id="UP001241537"/>
    </source>
</evidence>
<keyword evidence="6 9" id="KW-0456">Lyase</keyword>
<comment type="pathway">
    <text evidence="2">Carbohydrate acid metabolism; 2-dehydro-3-deoxy-D-gluconate degradation; D-glyceraldehyde 3-phosphate and pyruvate from 2-dehydro-3-deoxy-D-gluconate: step 2/2.</text>
</comment>
<dbReference type="PANTHER" id="PTHR30246:SF1">
    <property type="entry name" value="2-DEHYDRO-3-DEOXY-6-PHOSPHOGALACTONATE ALDOLASE-RELATED"/>
    <property type="match status" value="1"/>
</dbReference>
<dbReference type="NCBIfam" id="NF004325">
    <property type="entry name" value="PRK05718.1"/>
    <property type="match status" value="1"/>
</dbReference>
<dbReference type="PROSITE" id="PS00160">
    <property type="entry name" value="ALDOLASE_KDPG_KHG_2"/>
    <property type="match status" value="1"/>
</dbReference>
<reference evidence="9" key="1">
    <citation type="submission" date="2023-07" db="EMBL/GenBank/DDBJ databases">
        <title>Genomic Encyclopedia of Type Strains, Phase IV (KMG-IV): sequencing the most valuable type-strain genomes for metagenomic binning, comparative biology and taxonomic classification.</title>
        <authorList>
            <person name="Goeker M."/>
        </authorList>
    </citation>
    <scope>NUCLEOTIDE SEQUENCE</scope>
    <source>
        <strain evidence="9">DSM 19659</strain>
    </source>
</reference>
<dbReference type="InterPro" id="IPR031337">
    <property type="entry name" value="KDPG/KHG_AS_1"/>
</dbReference>
<dbReference type="EC" id="4.1.2.14" evidence="5"/>
<dbReference type="Proteomes" id="UP001241537">
    <property type="component" value="Unassembled WGS sequence"/>
</dbReference>
<keyword evidence="7" id="KW-0704">Schiff base</keyword>
<dbReference type="Pfam" id="PF01081">
    <property type="entry name" value="Aldolase"/>
    <property type="match status" value="1"/>
</dbReference>
<comment type="caution">
    <text evidence="9">The sequence shown here is derived from an EMBL/GenBank/DDBJ whole genome shotgun (WGS) entry which is preliminary data.</text>
</comment>
<comment type="subunit">
    <text evidence="4">Homotrimer.</text>
</comment>
<organism evidence="9 10">
    <name type="scientific">Moryella indoligenes</name>
    <dbReference type="NCBI Taxonomy" id="371674"/>
    <lineage>
        <taxon>Bacteria</taxon>
        <taxon>Bacillati</taxon>
        <taxon>Bacillota</taxon>
        <taxon>Clostridia</taxon>
        <taxon>Lachnospirales</taxon>
        <taxon>Lachnospiraceae</taxon>
        <taxon>Moryella</taxon>
    </lineage>
</organism>
<gene>
    <name evidence="9" type="ORF">J2S20_001910</name>
</gene>
<evidence type="ECO:0000256" key="6">
    <source>
        <dbReference type="ARBA" id="ARBA00023239"/>
    </source>
</evidence>
<evidence type="ECO:0000256" key="4">
    <source>
        <dbReference type="ARBA" id="ARBA00011233"/>
    </source>
</evidence>
<comment type="similarity">
    <text evidence="3">Belongs to the KHG/KDPG aldolase family.</text>
</comment>
<dbReference type="NCBIfam" id="TIGR01182">
    <property type="entry name" value="eda"/>
    <property type="match status" value="1"/>
</dbReference>
<dbReference type="PANTHER" id="PTHR30246">
    <property type="entry name" value="2-KETO-3-DEOXY-6-PHOSPHOGLUCONATE ALDOLASE"/>
    <property type="match status" value="1"/>
</dbReference>
<dbReference type="InterPro" id="IPR031338">
    <property type="entry name" value="KDPG/KHG_AS_2"/>
</dbReference>
<dbReference type="InterPro" id="IPR000887">
    <property type="entry name" value="Aldlse_KDPG_KHG"/>
</dbReference>
<evidence type="ECO:0000256" key="7">
    <source>
        <dbReference type="ARBA" id="ARBA00023270"/>
    </source>
</evidence>
<evidence type="ECO:0000256" key="5">
    <source>
        <dbReference type="ARBA" id="ARBA00013063"/>
    </source>
</evidence>
<evidence type="ECO:0000256" key="3">
    <source>
        <dbReference type="ARBA" id="ARBA00006906"/>
    </source>
</evidence>
<keyword evidence="10" id="KW-1185">Reference proteome</keyword>
<dbReference type="GO" id="GO:0008675">
    <property type="term" value="F:2-dehydro-3-deoxy-phosphogluconate aldolase activity"/>
    <property type="evidence" value="ECO:0007669"/>
    <property type="project" value="UniProtKB-EC"/>
</dbReference>
<evidence type="ECO:0000256" key="2">
    <source>
        <dbReference type="ARBA" id="ARBA00004736"/>
    </source>
</evidence>
<dbReference type="EMBL" id="JAUSTO010000014">
    <property type="protein sequence ID" value="MDQ0153200.1"/>
    <property type="molecule type" value="Genomic_DNA"/>
</dbReference>
<evidence type="ECO:0000256" key="8">
    <source>
        <dbReference type="ARBA" id="ARBA00023277"/>
    </source>
</evidence>
<dbReference type="Gene3D" id="3.20.20.70">
    <property type="entry name" value="Aldolase class I"/>
    <property type="match status" value="1"/>
</dbReference>
<dbReference type="RefSeq" id="WP_106611462.1">
    <property type="nucleotide sequence ID" value="NZ_JAUSTO010000014.1"/>
</dbReference>
<dbReference type="InterPro" id="IPR013785">
    <property type="entry name" value="Aldolase_TIM"/>
</dbReference>
<dbReference type="AlphaFoldDB" id="A0AAE3VC09"/>